<protein>
    <submittedName>
        <fullName evidence="2">Uncharacterized protein</fullName>
    </submittedName>
</protein>
<accession>A0A8C5M572</accession>
<dbReference type="Ensembl" id="ENSLLET00000008381.1">
    <property type="protein sequence ID" value="ENSLLEP00000008057.1"/>
    <property type="gene ID" value="ENSLLEG00000005109.1"/>
</dbReference>
<proteinExistence type="predicted"/>
<keyword evidence="3" id="KW-1185">Reference proteome</keyword>
<evidence type="ECO:0000313" key="3">
    <source>
        <dbReference type="Proteomes" id="UP000694569"/>
    </source>
</evidence>
<dbReference type="OrthoDB" id="6133115at2759"/>
<dbReference type="GeneTree" id="ENSGT00940000157404"/>
<dbReference type="AlphaFoldDB" id="A0A8C5M572"/>
<organism evidence="2 3">
    <name type="scientific">Leptobrachium leishanense</name>
    <name type="common">Leishan spiny toad</name>
    <dbReference type="NCBI Taxonomy" id="445787"/>
    <lineage>
        <taxon>Eukaryota</taxon>
        <taxon>Metazoa</taxon>
        <taxon>Chordata</taxon>
        <taxon>Craniata</taxon>
        <taxon>Vertebrata</taxon>
        <taxon>Euteleostomi</taxon>
        <taxon>Amphibia</taxon>
        <taxon>Batrachia</taxon>
        <taxon>Anura</taxon>
        <taxon>Pelobatoidea</taxon>
        <taxon>Megophryidae</taxon>
        <taxon>Leptobrachium</taxon>
    </lineage>
</organism>
<name>A0A8C5M572_9ANUR</name>
<reference evidence="2" key="2">
    <citation type="submission" date="2025-09" db="UniProtKB">
        <authorList>
            <consortium name="Ensembl"/>
        </authorList>
    </citation>
    <scope>IDENTIFICATION</scope>
</reference>
<evidence type="ECO:0000313" key="2">
    <source>
        <dbReference type="Ensembl" id="ENSLLEP00000008057.1"/>
    </source>
</evidence>
<evidence type="ECO:0000256" key="1">
    <source>
        <dbReference type="SAM" id="MobiDB-lite"/>
    </source>
</evidence>
<feature type="region of interest" description="Disordered" evidence="1">
    <location>
        <begin position="40"/>
        <end position="60"/>
    </location>
</feature>
<dbReference type="SUPFAM" id="SSF52949">
    <property type="entry name" value="Macro domain-like"/>
    <property type="match status" value="1"/>
</dbReference>
<dbReference type="Gene3D" id="3.40.220.10">
    <property type="entry name" value="Leucine Aminopeptidase, subunit E, domain 1"/>
    <property type="match status" value="1"/>
</dbReference>
<reference evidence="2" key="1">
    <citation type="submission" date="2025-08" db="UniProtKB">
        <authorList>
            <consortium name="Ensembl"/>
        </authorList>
    </citation>
    <scope>IDENTIFICATION</scope>
</reference>
<dbReference type="Proteomes" id="UP000694569">
    <property type="component" value="Unplaced"/>
</dbReference>
<sequence length="156" mass="17436">MSRRVPGHRKGPVTVVCPPLPRLSRALSLPSSLARFPVSLGNLQPKASPPSSMYPGNKKKKLWREEKERLLKLTQEERRKEYKDYVPLDKIPSFQEDMIGKASDNDIPEDLQGKSSFCEKVSLYQGDITQLEVDAIVNAGKICYCVGVLPITPLSV</sequence>
<dbReference type="InterPro" id="IPR043472">
    <property type="entry name" value="Macro_dom-like"/>
</dbReference>